<dbReference type="AlphaFoldDB" id="A0A0N5BI82"/>
<dbReference type="STRING" id="174720.A0A0N5BI82"/>
<dbReference type="InterPro" id="IPR000477">
    <property type="entry name" value="RT_dom"/>
</dbReference>
<dbReference type="Gene3D" id="3.30.70.270">
    <property type="match status" value="1"/>
</dbReference>
<dbReference type="PANTHER" id="PTHR33064">
    <property type="entry name" value="POL PROTEIN"/>
    <property type="match status" value="1"/>
</dbReference>
<dbReference type="InterPro" id="IPR051320">
    <property type="entry name" value="Viral_Replic_Matur_Polypro"/>
</dbReference>
<keyword evidence="2" id="KW-1185">Reference proteome</keyword>
<sequence length="682" mass="78219">MSTSSSSTDVQLQVLQALNINNLIKPFDDTNKSINIKTWFSNLERYFKLNGTISSEYFDYLLLKLDGESLEIASQYDGNYFQVKKQLILLFDSNKSCISAERELDSLTRQIDRIQDLDSNASKIKFLCRIVYQGKSGEERLKVTKLPMRYNDFDWDLFILDMKQSFEIDSAEYRERRFPNRNLKLPSDSHNKEKRCLNLGCKFPYNHDTSNCKMQKILKDHKSLPKNNLVMSDSPNNLLTSLEKECNTVFDKNECLESSQDDSDSDASLSDAPGLIYKSGKISNISVVIAIDSGSTFTSISDNLQYLLKMPDKEGSEVPIKLIEGMTAAKRAKGKRLLTIEGNSIYLKHPLIFNSHHHNFDILLGRDMLKKYGAIVDHTDGAINWSVTGKCIIKNTNSLNFLITPSKFSPTTHDDITFDDLKVFQYGIDVNANEESKTYALYTESVIVDQDKQKYLDEFIAASDKSLREKFPSVFIVNDSQIVPTMIAEDQHFNFTEQNKNYKTYGLSYHNQSIALQLAKTWEDAGIIEEGEPDNGITHPVILIDKQKDSLNDNKNVDITSRYRLVCDFRCINEFTHKHCEISMNITNSILINRPFVFCSKLDFKTAYGQIKLHPSNTRSFNITIGHKKFNYLTLPQGARNSATLFKIVMMNLFQDLFEQQHLQWYHDDMLIMTHADSQSPL</sequence>
<dbReference type="SUPFAM" id="SSF50630">
    <property type="entry name" value="Acid proteases"/>
    <property type="match status" value="1"/>
</dbReference>
<dbReference type="WBParaSite" id="SPAL_0000566600.1">
    <property type="protein sequence ID" value="SPAL_0000566600.1"/>
    <property type="gene ID" value="SPAL_0000566600"/>
</dbReference>
<evidence type="ECO:0000259" key="1">
    <source>
        <dbReference type="PROSITE" id="PS50878"/>
    </source>
</evidence>
<dbReference type="Gene3D" id="2.40.70.10">
    <property type="entry name" value="Acid Proteases"/>
    <property type="match status" value="1"/>
</dbReference>
<evidence type="ECO:0000313" key="2">
    <source>
        <dbReference type="Proteomes" id="UP000046392"/>
    </source>
</evidence>
<dbReference type="Proteomes" id="UP000046392">
    <property type="component" value="Unplaced"/>
</dbReference>
<organism evidence="2 3">
    <name type="scientific">Strongyloides papillosus</name>
    <name type="common">Intestinal threadworm</name>
    <dbReference type="NCBI Taxonomy" id="174720"/>
    <lineage>
        <taxon>Eukaryota</taxon>
        <taxon>Metazoa</taxon>
        <taxon>Ecdysozoa</taxon>
        <taxon>Nematoda</taxon>
        <taxon>Chromadorea</taxon>
        <taxon>Rhabditida</taxon>
        <taxon>Tylenchina</taxon>
        <taxon>Panagrolaimomorpha</taxon>
        <taxon>Strongyloidoidea</taxon>
        <taxon>Strongyloididae</taxon>
        <taxon>Strongyloides</taxon>
    </lineage>
</organism>
<proteinExistence type="predicted"/>
<feature type="domain" description="Reverse transcriptase" evidence="1">
    <location>
        <begin position="525"/>
        <end position="682"/>
    </location>
</feature>
<evidence type="ECO:0000313" key="3">
    <source>
        <dbReference type="WBParaSite" id="SPAL_0000566600.1"/>
    </source>
</evidence>
<name>A0A0N5BI82_STREA</name>
<dbReference type="PANTHER" id="PTHR33064:SF37">
    <property type="entry name" value="RIBONUCLEASE H"/>
    <property type="match status" value="1"/>
</dbReference>
<dbReference type="Pfam" id="PF00078">
    <property type="entry name" value="RVT_1"/>
    <property type="match status" value="1"/>
</dbReference>
<dbReference type="InterPro" id="IPR043502">
    <property type="entry name" value="DNA/RNA_pol_sf"/>
</dbReference>
<protein>
    <submittedName>
        <fullName evidence="3">Reverse transcriptase domain-containing protein</fullName>
    </submittedName>
</protein>
<dbReference type="SUPFAM" id="SSF56672">
    <property type="entry name" value="DNA/RNA polymerases"/>
    <property type="match status" value="1"/>
</dbReference>
<dbReference type="PROSITE" id="PS50878">
    <property type="entry name" value="RT_POL"/>
    <property type="match status" value="1"/>
</dbReference>
<accession>A0A0N5BI82</accession>
<dbReference type="InterPro" id="IPR021109">
    <property type="entry name" value="Peptidase_aspartic_dom_sf"/>
</dbReference>
<dbReference type="InterPro" id="IPR043128">
    <property type="entry name" value="Rev_trsase/Diguanyl_cyclase"/>
</dbReference>
<dbReference type="Gene3D" id="3.10.10.10">
    <property type="entry name" value="HIV Type 1 Reverse Transcriptase, subunit A, domain 1"/>
    <property type="match status" value="1"/>
</dbReference>
<reference evidence="3" key="1">
    <citation type="submission" date="2016-03" db="UniProtKB">
        <authorList>
            <consortium name="WormBaseParasite"/>
        </authorList>
    </citation>
    <scope>IDENTIFICATION</scope>
</reference>